<comment type="caution">
    <text evidence="1">The sequence shown here is derived from an EMBL/GenBank/DDBJ whole genome shotgun (WGS) entry which is preliminary data.</text>
</comment>
<reference evidence="1" key="2">
    <citation type="submission" date="2023-04" db="EMBL/GenBank/DDBJ databases">
        <authorList>
            <person name="Bruccoleri R.E."/>
            <person name="Oakeley E.J."/>
            <person name="Faust A.-M."/>
            <person name="Dessus-Babus S."/>
            <person name="Altorfer M."/>
            <person name="Burckhardt D."/>
            <person name="Oertli M."/>
            <person name="Naumann U."/>
            <person name="Petersen F."/>
            <person name="Wong J."/>
        </authorList>
    </citation>
    <scope>NUCLEOTIDE SEQUENCE</scope>
    <source>
        <strain evidence="1">GSM-AAB239-AS_SAM_17_03QT</strain>
        <tissue evidence="1">Leaf</tissue>
    </source>
</reference>
<dbReference type="AlphaFoldDB" id="A0AAX6G1D2"/>
<evidence type="ECO:0000313" key="2">
    <source>
        <dbReference type="Proteomes" id="UP001140949"/>
    </source>
</evidence>
<name>A0AAX6G1D2_IRIPA</name>
<dbReference type="EMBL" id="JANAVB010024400">
    <property type="protein sequence ID" value="KAJ6822287.1"/>
    <property type="molecule type" value="Genomic_DNA"/>
</dbReference>
<proteinExistence type="predicted"/>
<sequence>MFLGILWWWQSSWCLLQHSEFIRRIPLKNTLEIKKKKNTLAKPRAHLVASKWSEVKFLDLT</sequence>
<dbReference type="Proteomes" id="UP001140949">
    <property type="component" value="Unassembled WGS sequence"/>
</dbReference>
<evidence type="ECO:0000313" key="1">
    <source>
        <dbReference type="EMBL" id="KAJ6822287.1"/>
    </source>
</evidence>
<protein>
    <submittedName>
        <fullName evidence="1">Uncharacterized protein</fullName>
    </submittedName>
</protein>
<organism evidence="1 2">
    <name type="scientific">Iris pallida</name>
    <name type="common">Sweet iris</name>
    <dbReference type="NCBI Taxonomy" id="29817"/>
    <lineage>
        <taxon>Eukaryota</taxon>
        <taxon>Viridiplantae</taxon>
        <taxon>Streptophyta</taxon>
        <taxon>Embryophyta</taxon>
        <taxon>Tracheophyta</taxon>
        <taxon>Spermatophyta</taxon>
        <taxon>Magnoliopsida</taxon>
        <taxon>Liliopsida</taxon>
        <taxon>Asparagales</taxon>
        <taxon>Iridaceae</taxon>
        <taxon>Iridoideae</taxon>
        <taxon>Irideae</taxon>
        <taxon>Iris</taxon>
    </lineage>
</organism>
<keyword evidence="2" id="KW-1185">Reference proteome</keyword>
<accession>A0AAX6G1D2</accession>
<reference evidence="1" key="1">
    <citation type="journal article" date="2023" name="GigaByte">
        <title>Genome assembly of the bearded iris, Iris pallida Lam.</title>
        <authorList>
            <person name="Bruccoleri R.E."/>
            <person name="Oakeley E.J."/>
            <person name="Faust A.M.E."/>
            <person name="Altorfer M."/>
            <person name="Dessus-Babus S."/>
            <person name="Burckhardt D."/>
            <person name="Oertli M."/>
            <person name="Naumann U."/>
            <person name="Petersen F."/>
            <person name="Wong J."/>
        </authorList>
    </citation>
    <scope>NUCLEOTIDE SEQUENCE</scope>
    <source>
        <strain evidence="1">GSM-AAB239-AS_SAM_17_03QT</strain>
    </source>
</reference>
<gene>
    <name evidence="1" type="ORF">M6B38_388630</name>
</gene>